<feature type="transmembrane region" description="Helical" evidence="1">
    <location>
        <begin position="118"/>
        <end position="138"/>
    </location>
</feature>
<keyword evidence="1" id="KW-0472">Membrane</keyword>
<keyword evidence="1" id="KW-0812">Transmembrane</keyword>
<keyword evidence="1" id="KW-1133">Transmembrane helix</keyword>
<accession>A0A7C1GUW9</accession>
<sequence length="139" mass="16389">MYAWMKTLGWINFTLLVINTSLFLTRWFYRTFNKRLERFSWVGFKKLMVMLAAVHPWTGTILLFTALYHGYLATGGFVLYSGSLVFIGVLAQFIVYLLGKYVTSMKKKWRPMHKGLMIITWALFLFHIFAPYSIWIPIV</sequence>
<dbReference type="AlphaFoldDB" id="A0A7C1GUW9"/>
<evidence type="ECO:0000256" key="1">
    <source>
        <dbReference type="SAM" id="Phobius"/>
    </source>
</evidence>
<feature type="transmembrane region" description="Helical" evidence="1">
    <location>
        <begin position="77"/>
        <end position="98"/>
    </location>
</feature>
<reference evidence="2" key="1">
    <citation type="journal article" date="2020" name="mSystems">
        <title>Genome- and Community-Level Interaction Insights into Carbon Utilization and Element Cycling Functions of Hydrothermarchaeota in Hydrothermal Sediment.</title>
        <authorList>
            <person name="Zhou Z."/>
            <person name="Liu Y."/>
            <person name="Xu W."/>
            <person name="Pan J."/>
            <person name="Luo Z.H."/>
            <person name="Li M."/>
        </authorList>
    </citation>
    <scope>NUCLEOTIDE SEQUENCE [LARGE SCALE GENOMIC DNA]</scope>
    <source>
        <strain evidence="2">SpSt-1179</strain>
    </source>
</reference>
<comment type="caution">
    <text evidence="2">The sequence shown here is derived from an EMBL/GenBank/DDBJ whole genome shotgun (WGS) entry which is preliminary data.</text>
</comment>
<protein>
    <recommendedName>
        <fullName evidence="3">Ferric oxidoreductase domain-containing protein</fullName>
    </recommendedName>
</protein>
<gene>
    <name evidence="2" type="ORF">ENN47_12765</name>
</gene>
<dbReference type="Proteomes" id="UP000886198">
    <property type="component" value="Unassembled WGS sequence"/>
</dbReference>
<organism evidence="2">
    <name type="scientific">Mesotoga infera</name>
    <dbReference type="NCBI Taxonomy" id="1236046"/>
    <lineage>
        <taxon>Bacteria</taxon>
        <taxon>Thermotogati</taxon>
        <taxon>Thermotogota</taxon>
        <taxon>Thermotogae</taxon>
        <taxon>Kosmotogales</taxon>
        <taxon>Kosmotogaceae</taxon>
        <taxon>Mesotoga</taxon>
    </lineage>
</organism>
<evidence type="ECO:0000313" key="2">
    <source>
        <dbReference type="EMBL" id="HDP79020.1"/>
    </source>
</evidence>
<proteinExistence type="predicted"/>
<evidence type="ECO:0008006" key="3">
    <source>
        <dbReference type="Google" id="ProtNLM"/>
    </source>
</evidence>
<dbReference type="EMBL" id="DSBT01000396">
    <property type="protein sequence ID" value="HDP79020.1"/>
    <property type="molecule type" value="Genomic_DNA"/>
</dbReference>
<name>A0A7C1GUW9_9BACT</name>
<feature type="transmembrane region" description="Helical" evidence="1">
    <location>
        <begin position="12"/>
        <end position="29"/>
    </location>
</feature>
<feature type="transmembrane region" description="Helical" evidence="1">
    <location>
        <begin position="49"/>
        <end position="71"/>
    </location>
</feature>